<proteinExistence type="predicted"/>
<sequence length="54" mass="5778">MGGRAVPSSSARVREPAASNPRPISRPSSSSRARELKCAMEFLEVFRDICGAKG</sequence>
<comment type="caution">
    <text evidence="2">The sequence shown here is derived from an EMBL/GenBank/DDBJ whole genome shotgun (WGS) entry which is preliminary data.</text>
</comment>
<evidence type="ECO:0000256" key="1">
    <source>
        <dbReference type="SAM" id="MobiDB-lite"/>
    </source>
</evidence>
<evidence type="ECO:0000313" key="2">
    <source>
        <dbReference type="EMBL" id="KAF2548373.1"/>
    </source>
</evidence>
<dbReference type="AlphaFoldDB" id="A0A8S9GR97"/>
<protein>
    <submittedName>
        <fullName evidence="2">Uncharacterized protein</fullName>
    </submittedName>
</protein>
<organism evidence="2">
    <name type="scientific">Brassica cretica</name>
    <name type="common">Mustard</name>
    <dbReference type="NCBI Taxonomy" id="69181"/>
    <lineage>
        <taxon>Eukaryota</taxon>
        <taxon>Viridiplantae</taxon>
        <taxon>Streptophyta</taxon>
        <taxon>Embryophyta</taxon>
        <taxon>Tracheophyta</taxon>
        <taxon>Spermatophyta</taxon>
        <taxon>Magnoliopsida</taxon>
        <taxon>eudicotyledons</taxon>
        <taxon>Gunneridae</taxon>
        <taxon>Pentapetalae</taxon>
        <taxon>rosids</taxon>
        <taxon>malvids</taxon>
        <taxon>Brassicales</taxon>
        <taxon>Brassicaceae</taxon>
        <taxon>Brassiceae</taxon>
        <taxon>Brassica</taxon>
    </lineage>
</organism>
<name>A0A8S9GR97_BRACR</name>
<reference evidence="2" key="1">
    <citation type="submission" date="2019-12" db="EMBL/GenBank/DDBJ databases">
        <title>Genome sequencing and annotation of Brassica cretica.</title>
        <authorList>
            <person name="Studholme D.J."/>
            <person name="Sarris P.F."/>
        </authorList>
    </citation>
    <scope>NUCLEOTIDE SEQUENCE</scope>
    <source>
        <strain evidence="2">PFS-102/07</strain>
        <tissue evidence="2">Leaf</tissue>
    </source>
</reference>
<feature type="region of interest" description="Disordered" evidence="1">
    <location>
        <begin position="1"/>
        <end position="33"/>
    </location>
</feature>
<dbReference type="EMBL" id="QGKY02001925">
    <property type="protein sequence ID" value="KAF2548373.1"/>
    <property type="molecule type" value="Genomic_DNA"/>
</dbReference>
<feature type="compositionally biased region" description="Low complexity" evidence="1">
    <location>
        <begin position="16"/>
        <end position="31"/>
    </location>
</feature>
<accession>A0A8S9GR97</accession>
<gene>
    <name evidence="2" type="ORF">F2Q70_00022694</name>
</gene>